<protein>
    <submittedName>
        <fullName evidence="2">Uncharacterized protein</fullName>
    </submittedName>
</protein>
<proteinExistence type="predicted"/>
<dbReference type="OrthoDB" id="10326956at2759"/>
<feature type="region of interest" description="Disordered" evidence="1">
    <location>
        <begin position="1"/>
        <end position="142"/>
    </location>
</feature>
<feature type="compositionally biased region" description="Low complexity" evidence="1">
    <location>
        <begin position="99"/>
        <end position="108"/>
    </location>
</feature>
<comment type="caution">
    <text evidence="2">The sequence shown here is derived from an EMBL/GenBank/DDBJ whole genome shotgun (WGS) entry which is preliminary data.</text>
</comment>
<feature type="region of interest" description="Disordered" evidence="1">
    <location>
        <begin position="220"/>
        <end position="244"/>
    </location>
</feature>
<sequence length="404" mass="43918">MITPPRNSIISKSGAQSIPRDHHLRNHQSLSFGNNLSIIVPDHKHNQKKQISSNKPSKSQSSSTPKNSKNISPKCKSRNSGNNSREKRSHSDQTLAHINSETSSSNSDSNHDLSDRSGLLKTPQRGRAKSNKSWKKQRETSLSDDFQSFSVDYLRKPSRDNKEIKSLTKNKIVILKRDGSNIPISSSPKSKTSPAQGNKNKPISVDSAIKFASKKVVFHPKPSAPNASLPSHSPTSSQNPIHASHSYPNVERLIPPQMEKVLDSFPFDFADHSHSGSRGFPHYAGACFNNSSPDARSLPPPSFLPPSEDSLLMTGVRSHKSNFNSLGSIPPNAVKLNSNSVSASKPLASNNPVVNLSSVFLALGLSAENSRSGNSSVLDPNYSIRNLTSARINPSRSDVQSVFA</sequence>
<dbReference type="Proteomes" id="UP000187455">
    <property type="component" value="Unassembled WGS sequence"/>
</dbReference>
<organism evidence="2 3">
    <name type="scientific">Smittium mucronatum</name>
    <dbReference type="NCBI Taxonomy" id="133383"/>
    <lineage>
        <taxon>Eukaryota</taxon>
        <taxon>Fungi</taxon>
        <taxon>Fungi incertae sedis</taxon>
        <taxon>Zoopagomycota</taxon>
        <taxon>Kickxellomycotina</taxon>
        <taxon>Harpellomycetes</taxon>
        <taxon>Harpellales</taxon>
        <taxon>Legeriomycetaceae</taxon>
        <taxon>Smittium</taxon>
    </lineage>
</organism>
<evidence type="ECO:0000256" key="1">
    <source>
        <dbReference type="SAM" id="MobiDB-lite"/>
    </source>
</evidence>
<feature type="compositionally biased region" description="Low complexity" evidence="1">
    <location>
        <begin position="180"/>
        <end position="194"/>
    </location>
</feature>
<feature type="compositionally biased region" description="Low complexity" evidence="1">
    <location>
        <begin position="49"/>
        <end position="70"/>
    </location>
</feature>
<dbReference type="InterPro" id="IPR028322">
    <property type="entry name" value="PNRC-like_rgn"/>
</dbReference>
<keyword evidence="3" id="KW-1185">Reference proteome</keyword>
<dbReference type="AlphaFoldDB" id="A0A1R0GWH0"/>
<dbReference type="Pfam" id="PF15365">
    <property type="entry name" value="PNRC"/>
    <property type="match status" value="1"/>
</dbReference>
<gene>
    <name evidence="2" type="ORF">AYI68_g4657</name>
</gene>
<feature type="region of interest" description="Disordered" evidence="1">
    <location>
        <begin position="179"/>
        <end position="202"/>
    </location>
</feature>
<reference evidence="2 3" key="1">
    <citation type="journal article" date="2016" name="Mol. Biol. Evol.">
        <title>Genome-Wide Survey of Gut Fungi (Harpellales) Reveals the First Horizontally Transferred Ubiquitin Gene from a Mosquito Host.</title>
        <authorList>
            <person name="Wang Y."/>
            <person name="White M.M."/>
            <person name="Kvist S."/>
            <person name="Moncalvo J.M."/>
        </authorList>
    </citation>
    <scope>NUCLEOTIDE SEQUENCE [LARGE SCALE GENOMIC DNA]</scope>
    <source>
        <strain evidence="2 3">ALG-7-W6</strain>
    </source>
</reference>
<accession>A0A1R0GWH0</accession>
<feature type="compositionally biased region" description="Polar residues" evidence="1">
    <location>
        <begin position="225"/>
        <end position="241"/>
    </location>
</feature>
<dbReference type="GO" id="GO:0016071">
    <property type="term" value="P:mRNA metabolic process"/>
    <property type="evidence" value="ECO:0007669"/>
    <property type="project" value="UniProtKB-ARBA"/>
</dbReference>
<dbReference type="EMBL" id="LSSL01002636">
    <property type="protein sequence ID" value="OLY81239.1"/>
    <property type="molecule type" value="Genomic_DNA"/>
</dbReference>
<feature type="compositionally biased region" description="Basic residues" evidence="1">
    <location>
        <begin position="124"/>
        <end position="135"/>
    </location>
</feature>
<feature type="compositionally biased region" description="Polar residues" evidence="1">
    <location>
        <begin position="1"/>
        <end position="16"/>
    </location>
</feature>
<evidence type="ECO:0000313" key="3">
    <source>
        <dbReference type="Proteomes" id="UP000187455"/>
    </source>
</evidence>
<evidence type="ECO:0000313" key="2">
    <source>
        <dbReference type="EMBL" id="OLY81239.1"/>
    </source>
</evidence>
<name>A0A1R0GWH0_9FUNG</name>
<feature type="compositionally biased region" description="Polar residues" evidence="1">
    <location>
        <begin position="27"/>
        <end position="37"/>
    </location>
</feature>